<keyword evidence="1" id="KW-0677">Repeat</keyword>
<dbReference type="Proteomes" id="UP000807342">
    <property type="component" value="Unassembled WGS sequence"/>
</dbReference>
<dbReference type="PANTHER" id="PTHR10039">
    <property type="entry name" value="AMELOGENIN"/>
    <property type="match status" value="1"/>
</dbReference>
<dbReference type="SUPFAM" id="SSF52540">
    <property type="entry name" value="P-loop containing nucleoside triphosphate hydrolases"/>
    <property type="match status" value="1"/>
</dbReference>
<reference evidence="3" key="1">
    <citation type="submission" date="2020-11" db="EMBL/GenBank/DDBJ databases">
        <authorList>
            <consortium name="DOE Joint Genome Institute"/>
            <person name="Ahrendt S."/>
            <person name="Riley R."/>
            <person name="Andreopoulos W."/>
            <person name="Labutti K."/>
            <person name="Pangilinan J."/>
            <person name="Ruiz-Duenas F.J."/>
            <person name="Barrasa J.M."/>
            <person name="Sanchez-Garcia M."/>
            <person name="Camarero S."/>
            <person name="Miyauchi S."/>
            <person name="Serrano A."/>
            <person name="Linde D."/>
            <person name="Babiker R."/>
            <person name="Drula E."/>
            <person name="Ayuso-Fernandez I."/>
            <person name="Pacheco R."/>
            <person name="Padilla G."/>
            <person name="Ferreira P."/>
            <person name="Barriuso J."/>
            <person name="Kellner H."/>
            <person name="Castanera R."/>
            <person name="Alfaro M."/>
            <person name="Ramirez L."/>
            <person name="Pisabarro A.G."/>
            <person name="Kuo A."/>
            <person name="Tritt A."/>
            <person name="Lipzen A."/>
            <person name="He G."/>
            <person name="Yan M."/>
            <person name="Ng V."/>
            <person name="Cullen D."/>
            <person name="Martin F."/>
            <person name="Rosso M.-N."/>
            <person name="Henrissat B."/>
            <person name="Hibbett D."/>
            <person name="Martinez A.T."/>
            <person name="Grigoriev I.V."/>
        </authorList>
    </citation>
    <scope>NUCLEOTIDE SEQUENCE</scope>
    <source>
        <strain evidence="3">MF-IS2</strain>
    </source>
</reference>
<feature type="domain" description="Nephrocystin 3-like N-terminal" evidence="2">
    <location>
        <begin position="74"/>
        <end position="223"/>
    </location>
</feature>
<evidence type="ECO:0000256" key="1">
    <source>
        <dbReference type="ARBA" id="ARBA00022737"/>
    </source>
</evidence>
<proteinExistence type="predicted"/>
<dbReference type="OrthoDB" id="5106486at2759"/>
<evidence type="ECO:0000313" key="3">
    <source>
        <dbReference type="EMBL" id="KAF9443589.1"/>
    </source>
</evidence>
<name>A0A9P6BZF6_9AGAR</name>
<dbReference type="InterPro" id="IPR027417">
    <property type="entry name" value="P-loop_NTPase"/>
</dbReference>
<dbReference type="PANTHER" id="PTHR10039:SF17">
    <property type="entry name" value="FUNGAL STAND N-TERMINAL GOODBYE DOMAIN-CONTAINING PROTEIN-RELATED"/>
    <property type="match status" value="1"/>
</dbReference>
<sequence length="508" mass="56746">MFSGAHALVLNNSHFIDQQAGQSGIEILREASNPDASYDSSARDPAPRCFPGTREQHVEDTIHWAVPTVGADDSLPLFWMKGPAGVGKSAVAQTCVEKLKAMGKLGAAFFFAVNKTDKAEQFFPTIVYQLATEFPDYRDLVDQRIRHDRTILYKTMATQFRVLVVELFQELEMKGQGIRKRVAIFIDGLDECEDVDAQCDIIKIIAIAARDRTIPFCWAFFSRPEAHIEGTFAIDDVARITRTALLPVSRDADGDVELYLRGGFANILQRRNISLKSPWPSDEDIRTLTRAANGLFIYVATALRFIGQPGSLPEESLYAILATIPNYGSGPMITNTHSSPFAELDAFYMLIMQRIPLEILPTVLLFLHFLCAFTSDASTNRRSVLFMSNALGLSELTFKAVYNHLSAVVHFQDEDGFVPPYHDADTGRSFKYANSAIVSKLGVFIASRLGGSISFYHKSFYDFLIDSTRSDCFSVASLAMYNAWFKRCLELRLKYEESLCFHGSGESN</sequence>
<gene>
    <name evidence="3" type="ORF">P691DRAFT_713081</name>
</gene>
<evidence type="ECO:0000313" key="4">
    <source>
        <dbReference type="Proteomes" id="UP000807342"/>
    </source>
</evidence>
<evidence type="ECO:0000259" key="2">
    <source>
        <dbReference type="Pfam" id="PF24883"/>
    </source>
</evidence>
<comment type="caution">
    <text evidence="3">The sequence shown here is derived from an EMBL/GenBank/DDBJ whole genome shotgun (WGS) entry which is preliminary data.</text>
</comment>
<protein>
    <recommendedName>
        <fullName evidence="2">Nephrocystin 3-like N-terminal domain-containing protein</fullName>
    </recommendedName>
</protein>
<accession>A0A9P6BZF6</accession>
<dbReference type="AlphaFoldDB" id="A0A9P6BZF6"/>
<organism evidence="3 4">
    <name type="scientific">Macrolepiota fuliginosa MF-IS2</name>
    <dbReference type="NCBI Taxonomy" id="1400762"/>
    <lineage>
        <taxon>Eukaryota</taxon>
        <taxon>Fungi</taxon>
        <taxon>Dikarya</taxon>
        <taxon>Basidiomycota</taxon>
        <taxon>Agaricomycotina</taxon>
        <taxon>Agaricomycetes</taxon>
        <taxon>Agaricomycetidae</taxon>
        <taxon>Agaricales</taxon>
        <taxon>Agaricineae</taxon>
        <taxon>Agaricaceae</taxon>
        <taxon>Macrolepiota</taxon>
    </lineage>
</organism>
<dbReference type="Pfam" id="PF24883">
    <property type="entry name" value="NPHP3_N"/>
    <property type="match status" value="1"/>
</dbReference>
<keyword evidence="4" id="KW-1185">Reference proteome</keyword>
<feature type="non-terminal residue" evidence="3">
    <location>
        <position position="508"/>
    </location>
</feature>
<dbReference type="EMBL" id="MU151456">
    <property type="protein sequence ID" value="KAF9443589.1"/>
    <property type="molecule type" value="Genomic_DNA"/>
</dbReference>
<dbReference type="InterPro" id="IPR056884">
    <property type="entry name" value="NPHP3-like_N"/>
</dbReference>
<dbReference type="Gene3D" id="3.40.50.300">
    <property type="entry name" value="P-loop containing nucleotide triphosphate hydrolases"/>
    <property type="match status" value="1"/>
</dbReference>